<proteinExistence type="predicted"/>
<organism evidence="1 2">
    <name type="scientific">Paenibacillus pasadenensis</name>
    <dbReference type="NCBI Taxonomy" id="217090"/>
    <lineage>
        <taxon>Bacteria</taxon>
        <taxon>Bacillati</taxon>
        <taxon>Bacillota</taxon>
        <taxon>Bacilli</taxon>
        <taxon>Bacillales</taxon>
        <taxon>Paenibacillaceae</taxon>
        <taxon>Paenibacillus</taxon>
    </lineage>
</organism>
<protein>
    <submittedName>
        <fullName evidence="1">Uncharacterized protein</fullName>
    </submittedName>
</protein>
<dbReference type="EMBL" id="NFEZ01000005">
    <property type="protein sequence ID" value="PLT43519.1"/>
    <property type="molecule type" value="Genomic_DNA"/>
</dbReference>
<keyword evidence="2" id="KW-1185">Reference proteome</keyword>
<reference evidence="1 2" key="1">
    <citation type="submission" date="2017-05" db="EMBL/GenBank/DDBJ databases">
        <title>Functional genome analysis of Paenibacillus pasadenensis strain R16: insights on endophytic life style and antifungal activity.</title>
        <authorList>
            <person name="Passera A."/>
            <person name="Marcolungo L."/>
            <person name="Casati P."/>
            <person name="Brasca M."/>
            <person name="Quaglino F."/>
            <person name="Delledonne M."/>
        </authorList>
    </citation>
    <scope>NUCLEOTIDE SEQUENCE [LARGE SCALE GENOMIC DNA]</scope>
    <source>
        <strain evidence="1 2">R16</strain>
    </source>
</reference>
<accession>A0A2N5MZL5</accession>
<evidence type="ECO:0000313" key="2">
    <source>
        <dbReference type="Proteomes" id="UP000234789"/>
    </source>
</evidence>
<gene>
    <name evidence="1" type="ORF">B8V81_5059</name>
</gene>
<dbReference type="AlphaFoldDB" id="A0A2N5MZL5"/>
<comment type="caution">
    <text evidence="1">The sequence shown here is derived from an EMBL/GenBank/DDBJ whole genome shotgun (WGS) entry which is preliminary data.</text>
</comment>
<evidence type="ECO:0000313" key="1">
    <source>
        <dbReference type="EMBL" id="PLT43519.1"/>
    </source>
</evidence>
<dbReference type="Proteomes" id="UP000234789">
    <property type="component" value="Unassembled WGS sequence"/>
</dbReference>
<sequence length="160" mass="18117">MTFTVFQADFDMHELQTEQVKFTAQEAAAAAAQYMDPEAYADGRFVFNREEGIQAAEALIRQNLKLDPDFMPLRNSYASEQVTYTIEFFDDDSVNQAPCLSGYPCLYVQHISQYTLAITHPTVIVSIDAGEAQYSLRLPGMDTTVYRTGAHEWKGYNFIT</sequence>
<name>A0A2N5MZL5_9BACL</name>